<reference evidence="11" key="1">
    <citation type="journal article" date="2021" name="Mol. Plant Pathol.">
        <title>A 20-kb lineage-specific genomic region tames virulence in pathogenic amphidiploid Verticillium longisporum.</title>
        <authorList>
            <person name="Harting R."/>
            <person name="Starke J."/>
            <person name="Kusch H."/>
            <person name="Poggeler S."/>
            <person name="Maurus I."/>
            <person name="Schluter R."/>
            <person name="Landesfeind M."/>
            <person name="Bulla I."/>
            <person name="Nowrousian M."/>
            <person name="de Jonge R."/>
            <person name="Stahlhut G."/>
            <person name="Hoff K.J."/>
            <person name="Asshauer K.P."/>
            <person name="Thurmer A."/>
            <person name="Stanke M."/>
            <person name="Daniel R."/>
            <person name="Morgenstern B."/>
            <person name="Thomma B.P.H.J."/>
            <person name="Kronstad J.W."/>
            <person name="Braus-Stromeyer S.A."/>
            <person name="Braus G.H."/>
        </authorList>
    </citation>
    <scope>NUCLEOTIDE SEQUENCE</scope>
    <source>
        <strain evidence="11">Vl32</strain>
    </source>
</reference>
<dbReference type="PANTHER" id="PTHR48022:SF46">
    <property type="entry name" value="SUGAR TRANSPORTER, PUTATIVE (AFU_ORTHOLOGUE AFUA_1G11830)-RELATED"/>
    <property type="match status" value="1"/>
</dbReference>
<dbReference type="Proteomes" id="UP000689129">
    <property type="component" value="Unassembled WGS sequence"/>
</dbReference>
<dbReference type="InterPro" id="IPR003663">
    <property type="entry name" value="Sugar/inositol_transpt"/>
</dbReference>
<organism evidence="11 12">
    <name type="scientific">Verticillium longisporum</name>
    <name type="common">Verticillium dahliae var. longisporum</name>
    <dbReference type="NCBI Taxonomy" id="100787"/>
    <lineage>
        <taxon>Eukaryota</taxon>
        <taxon>Fungi</taxon>
        <taxon>Dikarya</taxon>
        <taxon>Ascomycota</taxon>
        <taxon>Pezizomycotina</taxon>
        <taxon>Sordariomycetes</taxon>
        <taxon>Hypocreomycetidae</taxon>
        <taxon>Glomerellales</taxon>
        <taxon>Plectosphaerellaceae</taxon>
        <taxon>Verticillium</taxon>
    </lineage>
</organism>
<dbReference type="InterPro" id="IPR005828">
    <property type="entry name" value="MFS_sugar_transport-like"/>
</dbReference>
<feature type="transmembrane region" description="Helical" evidence="9">
    <location>
        <begin position="442"/>
        <end position="457"/>
    </location>
</feature>
<feature type="transmembrane region" description="Helical" evidence="9">
    <location>
        <begin position="216"/>
        <end position="234"/>
    </location>
</feature>
<dbReference type="GO" id="GO:0016020">
    <property type="term" value="C:membrane"/>
    <property type="evidence" value="ECO:0007669"/>
    <property type="project" value="UniProtKB-SubCell"/>
</dbReference>
<gene>
    <name evidence="11" type="ORF">HYQ45_000184</name>
</gene>
<dbReference type="PROSITE" id="PS00217">
    <property type="entry name" value="SUGAR_TRANSPORT_2"/>
    <property type="match status" value="1"/>
</dbReference>
<evidence type="ECO:0000259" key="10">
    <source>
        <dbReference type="PROSITE" id="PS50850"/>
    </source>
</evidence>
<sequence>MVSPRPAAPSPVSHDDSWSLPQKSPRNAIMARGSPETSPGCAVKCRLSLAARPRKSSSSSPHIFDKEESAGKMVHATRWYNLYVAMVAALCMVLYGYDASVYNSLQGSDNWFEWVGLDRENTQMIGLINTSYTIGAIVAGFFLGGPTADYLGRRWGMFIGCALTIIATMMQTFTPKGKISVFIVGRVIIGIGQGLALTAAPVYIGEVVPANIRGMVMTIWQMNYSVGSFIAYWINFACSKHRETLGEWDWKMVVIFQAMIPTLICIAIMFIPESPRWHIQKNGNVEGARAALAKVRATEAEVEEELHTIRSAIEYEKEAIGGISYTALFKDPSIRKRLLLCSCLNVGQQLTGQGTLNTYSTSIYKQVWSDNTTVNLINALNATFAIFFTLNAMWTSDRFGRRWLFMVGSAGMAMCMLIVPIIGLKTPNHMSPTGKPVKSEPVGISIVFMLFLFAFFYKPTWGATTWIYTSEVFSMNVRAQAVGMCSQMQNVANTIFQQFFPTFLKNEGLKCLFFFMAINLVLGVFVYFCIPETKQIPLEEIDTIFGGANHTEKGADMLHGEPHYAGADSTAAVTELKDGSEVQQTEARKQTV</sequence>
<evidence type="ECO:0000256" key="8">
    <source>
        <dbReference type="SAM" id="MobiDB-lite"/>
    </source>
</evidence>
<evidence type="ECO:0000256" key="2">
    <source>
        <dbReference type="ARBA" id="ARBA00010992"/>
    </source>
</evidence>
<dbReference type="InterPro" id="IPR050360">
    <property type="entry name" value="MFS_Sugar_Transporters"/>
</dbReference>
<keyword evidence="6 9" id="KW-0472">Membrane</keyword>
<dbReference type="EMBL" id="JAEMWZ010000003">
    <property type="protein sequence ID" value="KAG7143648.1"/>
    <property type="molecule type" value="Genomic_DNA"/>
</dbReference>
<evidence type="ECO:0000256" key="6">
    <source>
        <dbReference type="ARBA" id="ARBA00023136"/>
    </source>
</evidence>
<name>A0A8I3A1Q2_VERLO</name>
<comment type="similarity">
    <text evidence="2 7">Belongs to the major facilitator superfamily. Sugar transporter (TC 2.A.1.1) family.</text>
</comment>
<evidence type="ECO:0000256" key="7">
    <source>
        <dbReference type="RuleBase" id="RU003346"/>
    </source>
</evidence>
<feature type="transmembrane region" description="Helical" evidence="9">
    <location>
        <begin position="79"/>
        <end position="97"/>
    </location>
</feature>
<feature type="transmembrane region" description="Helical" evidence="9">
    <location>
        <begin position="155"/>
        <end position="173"/>
    </location>
</feature>
<feature type="region of interest" description="Disordered" evidence="8">
    <location>
        <begin position="1"/>
        <end position="39"/>
    </location>
</feature>
<dbReference type="FunFam" id="1.20.1250.20:FF:000134">
    <property type="entry name" value="MFS sugar transporter protein"/>
    <property type="match status" value="1"/>
</dbReference>
<comment type="subcellular location">
    <subcellularLocation>
        <location evidence="1">Membrane</location>
        <topology evidence="1">Multi-pass membrane protein</topology>
    </subcellularLocation>
</comment>
<feature type="domain" description="Major facilitator superfamily (MFS) profile" evidence="10">
    <location>
        <begin position="84"/>
        <end position="534"/>
    </location>
</feature>
<dbReference type="InterPro" id="IPR020846">
    <property type="entry name" value="MFS_dom"/>
</dbReference>
<dbReference type="GO" id="GO:0005351">
    <property type="term" value="F:carbohydrate:proton symporter activity"/>
    <property type="evidence" value="ECO:0007669"/>
    <property type="project" value="TreeGrafter"/>
</dbReference>
<evidence type="ECO:0000256" key="4">
    <source>
        <dbReference type="ARBA" id="ARBA00022692"/>
    </source>
</evidence>
<dbReference type="PROSITE" id="PS00216">
    <property type="entry name" value="SUGAR_TRANSPORT_1"/>
    <property type="match status" value="2"/>
</dbReference>
<evidence type="ECO:0000256" key="3">
    <source>
        <dbReference type="ARBA" id="ARBA00022448"/>
    </source>
</evidence>
<proteinExistence type="inferred from homology"/>
<dbReference type="PANTHER" id="PTHR48022">
    <property type="entry name" value="PLASTIDIC GLUCOSE TRANSPORTER 4"/>
    <property type="match status" value="1"/>
</dbReference>
<evidence type="ECO:0000313" key="11">
    <source>
        <dbReference type="EMBL" id="KAG7143648.1"/>
    </source>
</evidence>
<dbReference type="OrthoDB" id="6612291at2759"/>
<evidence type="ECO:0000256" key="1">
    <source>
        <dbReference type="ARBA" id="ARBA00004141"/>
    </source>
</evidence>
<evidence type="ECO:0000256" key="9">
    <source>
        <dbReference type="SAM" id="Phobius"/>
    </source>
</evidence>
<dbReference type="Pfam" id="PF00083">
    <property type="entry name" value="Sugar_tr"/>
    <property type="match status" value="1"/>
</dbReference>
<feature type="transmembrane region" description="Helical" evidence="9">
    <location>
        <begin position="254"/>
        <end position="271"/>
    </location>
</feature>
<keyword evidence="5 9" id="KW-1133">Transmembrane helix</keyword>
<feature type="transmembrane region" description="Helical" evidence="9">
    <location>
        <begin position="511"/>
        <end position="528"/>
    </location>
</feature>
<protein>
    <submittedName>
        <fullName evidence="11">Quinate permease like protein</fullName>
    </submittedName>
</protein>
<keyword evidence="4 9" id="KW-0812">Transmembrane</keyword>
<dbReference type="PROSITE" id="PS50850">
    <property type="entry name" value="MFS"/>
    <property type="match status" value="1"/>
</dbReference>
<evidence type="ECO:0000313" key="12">
    <source>
        <dbReference type="Proteomes" id="UP000689129"/>
    </source>
</evidence>
<dbReference type="NCBIfam" id="TIGR00879">
    <property type="entry name" value="SP"/>
    <property type="match status" value="1"/>
</dbReference>
<feature type="transmembrane region" description="Helical" evidence="9">
    <location>
        <begin position="403"/>
        <end position="422"/>
    </location>
</feature>
<dbReference type="AlphaFoldDB" id="A0A8I3A1Q2"/>
<comment type="caution">
    <text evidence="11">The sequence shown here is derived from an EMBL/GenBank/DDBJ whole genome shotgun (WGS) entry which is preliminary data.</text>
</comment>
<keyword evidence="3 7" id="KW-0813">Transport</keyword>
<feature type="transmembrane region" description="Helical" evidence="9">
    <location>
        <begin position="179"/>
        <end position="204"/>
    </location>
</feature>
<evidence type="ECO:0000256" key="5">
    <source>
        <dbReference type="ARBA" id="ARBA00022989"/>
    </source>
</evidence>
<feature type="transmembrane region" description="Helical" evidence="9">
    <location>
        <begin position="124"/>
        <end position="143"/>
    </location>
</feature>
<dbReference type="InterPro" id="IPR005829">
    <property type="entry name" value="Sugar_transporter_CS"/>
</dbReference>
<accession>A0A8I3A1Q2</accession>